<dbReference type="InterPro" id="IPR036922">
    <property type="entry name" value="Rieske_2Fe-2S_sf"/>
</dbReference>
<gene>
    <name evidence="1" type="ORF">SUNI508_13990</name>
</gene>
<dbReference type="EMBL" id="JARVKF010000069">
    <property type="protein sequence ID" value="KAK9423483.1"/>
    <property type="molecule type" value="Genomic_DNA"/>
</dbReference>
<accession>A0ABR2V989</accession>
<comment type="caution">
    <text evidence="1">The sequence shown here is derived from an EMBL/GenBank/DDBJ whole genome shotgun (WGS) entry which is preliminary data.</text>
</comment>
<name>A0ABR2V989_9PEZI</name>
<dbReference type="InterPro" id="IPR001663">
    <property type="entry name" value="Rng_hydr_dOase-A"/>
</dbReference>
<organism evidence="1 2">
    <name type="scientific">Seiridium unicorne</name>
    <dbReference type="NCBI Taxonomy" id="138068"/>
    <lineage>
        <taxon>Eukaryota</taxon>
        <taxon>Fungi</taxon>
        <taxon>Dikarya</taxon>
        <taxon>Ascomycota</taxon>
        <taxon>Pezizomycotina</taxon>
        <taxon>Sordariomycetes</taxon>
        <taxon>Xylariomycetidae</taxon>
        <taxon>Amphisphaeriales</taxon>
        <taxon>Sporocadaceae</taxon>
        <taxon>Seiridium</taxon>
    </lineage>
</organism>
<dbReference type="SUPFAM" id="SSF50022">
    <property type="entry name" value="ISP domain"/>
    <property type="match status" value="1"/>
</dbReference>
<dbReference type="Proteomes" id="UP001408356">
    <property type="component" value="Unassembled WGS sequence"/>
</dbReference>
<keyword evidence="2" id="KW-1185">Reference proteome</keyword>
<proteinExistence type="predicted"/>
<sequence length="280" mass="32009">MYVDTEHTQYHGWQYDTTGSLLKAPEFMDMPGFDKADNGLFEIHLRIDSNGFIFVNFATHSTDAFAWSDNTVIPFLPRLSHGDVNEWTLEVDISWMLASLLPWFMGTRKLHSIFWKERLIPTREDSGKPQFYYVDDASFICELGKGSFLLISALPLSENKTKLRCIYTVGGTKCTLTQLRDAANAEIWKAIASLRHYRPIGVSLDYRQSAIRERLDKLGRHVNQHRALELTSNRTINPSARTNLTTCRDDEAESICATLDKAGPRAERGCLVNQQEDLEW</sequence>
<reference evidence="1 2" key="1">
    <citation type="journal article" date="2024" name="J. Plant Pathol.">
        <title>Sequence and assembly of the genome of Seiridium unicorne, isolate CBS 538.82, causal agent of cypress canker disease.</title>
        <authorList>
            <person name="Scali E."/>
            <person name="Rocca G.D."/>
            <person name="Danti R."/>
            <person name="Garbelotto M."/>
            <person name="Barberini S."/>
            <person name="Baroncelli R."/>
            <person name="Emiliani G."/>
        </authorList>
    </citation>
    <scope>NUCLEOTIDE SEQUENCE [LARGE SCALE GENOMIC DNA]</scope>
    <source>
        <strain evidence="1 2">BM-138-508</strain>
    </source>
</reference>
<evidence type="ECO:0000313" key="1">
    <source>
        <dbReference type="EMBL" id="KAK9423483.1"/>
    </source>
</evidence>
<evidence type="ECO:0000313" key="2">
    <source>
        <dbReference type="Proteomes" id="UP001408356"/>
    </source>
</evidence>
<dbReference type="PANTHER" id="PTHR43756">
    <property type="entry name" value="CHOLINE MONOOXYGENASE, CHLOROPLASTIC"/>
    <property type="match status" value="1"/>
</dbReference>
<dbReference type="PANTHER" id="PTHR43756:SF5">
    <property type="entry name" value="CHOLINE MONOOXYGENASE, CHLOROPLASTIC"/>
    <property type="match status" value="1"/>
</dbReference>
<dbReference type="Gene3D" id="2.102.10.10">
    <property type="entry name" value="Rieske [2Fe-2S] iron-sulphur domain"/>
    <property type="match status" value="1"/>
</dbReference>
<protein>
    <submittedName>
        <fullName evidence="1">Rieske [2Fe-2S] iron-sulfur domain-containing protein</fullName>
    </submittedName>
</protein>